<dbReference type="InterPro" id="IPR028101">
    <property type="entry name" value="DUF4616"/>
</dbReference>
<organism evidence="2 3">
    <name type="scientific">Branchiostoma lanceolatum</name>
    <name type="common">Common lancelet</name>
    <name type="synonym">Amphioxus lanceolatum</name>
    <dbReference type="NCBI Taxonomy" id="7740"/>
    <lineage>
        <taxon>Eukaryota</taxon>
        <taxon>Metazoa</taxon>
        <taxon>Chordata</taxon>
        <taxon>Cephalochordata</taxon>
        <taxon>Leptocardii</taxon>
        <taxon>Amphioxiformes</taxon>
        <taxon>Branchiostomatidae</taxon>
        <taxon>Branchiostoma</taxon>
    </lineage>
</organism>
<dbReference type="EMBL" id="OV696686">
    <property type="protein sequence ID" value="CAH1233388.1"/>
    <property type="molecule type" value="Genomic_DNA"/>
</dbReference>
<evidence type="ECO:0000256" key="1">
    <source>
        <dbReference type="SAM" id="MobiDB-lite"/>
    </source>
</evidence>
<accession>A0A8J9VBZ9</accession>
<reference evidence="2" key="1">
    <citation type="submission" date="2022-01" db="EMBL/GenBank/DDBJ databases">
        <authorList>
            <person name="Braso-Vives M."/>
        </authorList>
    </citation>
    <scope>NUCLEOTIDE SEQUENCE</scope>
</reference>
<dbReference type="Proteomes" id="UP000838412">
    <property type="component" value="Chromosome 1"/>
</dbReference>
<evidence type="ECO:0000313" key="2">
    <source>
        <dbReference type="EMBL" id="CAH1233388.1"/>
    </source>
</evidence>
<sequence>MASPFPSSGFYNRDRNQRGSEAENVPPIGRIALTPEPREQNRRFVNNITPTRVDVSNEQLYRCVLNIGNTLEGLHKRHFEALETMGAQIAELKEEVVYLRQRLDDGTQEDGASSNPPKRQKKHSRVLSESVRRLHNTRTCERQYKGDLGLNSPHNEGITTFLMTEVAPQYPEEHQETVRAACVAYYHTIRRKYLDSQPENVERSTKQKDGKRLRSRRKRLLESREGVLGSDEERALWKGVVPDLMSDEEDGEFDGRPVWTVKPPAFRSDELSALCATLQTRLQSDAKFRASHTRQQRAEHQLFSERLPPTNYDPERARRHLRAAEQPTSPPLRPNSSAGRSLAFEDPTMGNSARQHQSSVNADFVPLEGNTLTVL</sequence>
<dbReference type="AlphaFoldDB" id="A0A8J9VBZ9"/>
<feature type="region of interest" description="Disordered" evidence="1">
    <location>
        <begin position="105"/>
        <end position="152"/>
    </location>
</feature>
<protein>
    <submittedName>
        <fullName evidence="2">C14orf93 protein</fullName>
    </submittedName>
</protein>
<dbReference type="PANTHER" id="PTHR14375">
    <property type="entry name" value="SIMILAR TO RIKEN CDNA 4931414P19"/>
    <property type="match status" value="1"/>
</dbReference>
<dbReference type="Pfam" id="PF15394">
    <property type="entry name" value="DUF4616"/>
    <property type="match status" value="1"/>
</dbReference>
<name>A0A8J9VBZ9_BRALA</name>
<dbReference type="PANTHER" id="PTHR14375:SF2">
    <property type="entry name" value="SIMILAR TO RIKEN CDNA 4931414P19"/>
    <property type="match status" value="1"/>
</dbReference>
<dbReference type="OrthoDB" id="5989533at2759"/>
<feature type="compositionally biased region" description="Polar residues" evidence="1">
    <location>
        <begin position="1"/>
        <end position="10"/>
    </location>
</feature>
<proteinExistence type="predicted"/>
<gene>
    <name evidence="2" type="primary">C14orf93</name>
    <name evidence="2" type="ORF">BLAG_LOCUS2163</name>
</gene>
<feature type="compositionally biased region" description="Polar residues" evidence="1">
    <location>
        <begin position="349"/>
        <end position="361"/>
    </location>
</feature>
<feature type="compositionally biased region" description="Basic and acidic residues" evidence="1">
    <location>
        <begin position="12"/>
        <end position="21"/>
    </location>
</feature>
<feature type="region of interest" description="Disordered" evidence="1">
    <location>
        <begin position="1"/>
        <end position="37"/>
    </location>
</feature>
<feature type="region of interest" description="Disordered" evidence="1">
    <location>
        <begin position="289"/>
        <end position="362"/>
    </location>
</feature>
<evidence type="ECO:0000313" key="3">
    <source>
        <dbReference type="Proteomes" id="UP000838412"/>
    </source>
</evidence>
<feature type="compositionally biased region" description="Basic and acidic residues" evidence="1">
    <location>
        <begin position="200"/>
        <end position="212"/>
    </location>
</feature>
<keyword evidence="3" id="KW-1185">Reference proteome</keyword>
<feature type="region of interest" description="Disordered" evidence="1">
    <location>
        <begin position="196"/>
        <end position="217"/>
    </location>
</feature>